<organism evidence="2 3">
    <name type="scientific">Sorghum bicolor</name>
    <name type="common">Sorghum</name>
    <name type="synonym">Sorghum vulgare</name>
    <dbReference type="NCBI Taxonomy" id="4558"/>
    <lineage>
        <taxon>Eukaryota</taxon>
        <taxon>Viridiplantae</taxon>
        <taxon>Streptophyta</taxon>
        <taxon>Embryophyta</taxon>
        <taxon>Tracheophyta</taxon>
        <taxon>Spermatophyta</taxon>
        <taxon>Magnoliopsida</taxon>
        <taxon>Liliopsida</taxon>
        <taxon>Poales</taxon>
        <taxon>Poaceae</taxon>
        <taxon>PACMAD clade</taxon>
        <taxon>Panicoideae</taxon>
        <taxon>Andropogonodae</taxon>
        <taxon>Andropogoneae</taxon>
        <taxon>Sorghinae</taxon>
        <taxon>Sorghum</taxon>
    </lineage>
</organism>
<sequence length="138" mass="16579">MPERQWASIHRSLAERRNLNKHIHAWERMLQQDHFEWTKDLLRTGMTALFDDDKEKQTEVNQSQQSKDRGTTDKRKVPTKMATPLVDTQFCGMEYEELADEQLMRKDMKADRALKKKLRKEDGKEDKEDERNEEQQED</sequence>
<dbReference type="Gramene" id="KXG29037">
    <property type="protein sequence ID" value="KXG29037"/>
    <property type="gene ID" value="SORBI_3005G202800"/>
</dbReference>
<reference evidence="2 3" key="1">
    <citation type="journal article" date="2009" name="Nature">
        <title>The Sorghum bicolor genome and the diversification of grasses.</title>
        <authorList>
            <person name="Paterson A.H."/>
            <person name="Bowers J.E."/>
            <person name="Bruggmann R."/>
            <person name="Dubchak I."/>
            <person name="Grimwood J."/>
            <person name="Gundlach H."/>
            <person name="Haberer G."/>
            <person name="Hellsten U."/>
            <person name="Mitros T."/>
            <person name="Poliakov A."/>
            <person name="Schmutz J."/>
            <person name="Spannagl M."/>
            <person name="Tang H."/>
            <person name="Wang X."/>
            <person name="Wicker T."/>
            <person name="Bharti A.K."/>
            <person name="Chapman J."/>
            <person name="Feltus F.A."/>
            <person name="Gowik U."/>
            <person name="Grigoriev I.V."/>
            <person name="Lyons E."/>
            <person name="Maher C.A."/>
            <person name="Martis M."/>
            <person name="Narechania A."/>
            <person name="Otillar R.P."/>
            <person name="Penning B.W."/>
            <person name="Salamov A.A."/>
            <person name="Wang Y."/>
            <person name="Zhang L."/>
            <person name="Carpita N.C."/>
            <person name="Freeling M."/>
            <person name="Gingle A.R."/>
            <person name="Hash C.T."/>
            <person name="Keller B."/>
            <person name="Klein P."/>
            <person name="Kresovich S."/>
            <person name="McCann M.C."/>
            <person name="Ming R."/>
            <person name="Peterson D.G."/>
            <person name="Mehboob-ur-Rahman"/>
            <person name="Ware D."/>
            <person name="Westhoff P."/>
            <person name="Mayer K.F."/>
            <person name="Messing J."/>
            <person name="Rokhsar D.S."/>
        </authorList>
    </citation>
    <scope>NUCLEOTIDE SEQUENCE [LARGE SCALE GENOMIC DNA]</scope>
    <source>
        <strain evidence="3">cv. BTx623</strain>
    </source>
</reference>
<feature type="compositionally biased region" description="Basic and acidic residues" evidence="1">
    <location>
        <begin position="66"/>
        <end position="76"/>
    </location>
</feature>
<evidence type="ECO:0000256" key="1">
    <source>
        <dbReference type="SAM" id="MobiDB-lite"/>
    </source>
</evidence>
<feature type="region of interest" description="Disordered" evidence="1">
    <location>
        <begin position="115"/>
        <end position="138"/>
    </location>
</feature>
<keyword evidence="3" id="KW-1185">Reference proteome</keyword>
<reference evidence="3" key="2">
    <citation type="journal article" date="2018" name="Plant J.">
        <title>The Sorghum bicolor reference genome: improved assembly, gene annotations, a transcriptome atlas, and signatures of genome organization.</title>
        <authorList>
            <person name="McCormick R.F."/>
            <person name="Truong S.K."/>
            <person name="Sreedasyam A."/>
            <person name="Jenkins J."/>
            <person name="Shu S."/>
            <person name="Sims D."/>
            <person name="Kennedy M."/>
            <person name="Amirebrahimi M."/>
            <person name="Weers B.D."/>
            <person name="McKinley B."/>
            <person name="Mattison A."/>
            <person name="Morishige D.T."/>
            <person name="Grimwood J."/>
            <person name="Schmutz J."/>
            <person name="Mullet J.E."/>
        </authorList>
    </citation>
    <scope>NUCLEOTIDE SEQUENCE [LARGE SCALE GENOMIC DNA]</scope>
    <source>
        <strain evidence="3">cv. BTx623</strain>
    </source>
</reference>
<protein>
    <submittedName>
        <fullName evidence="2">Uncharacterized protein</fullName>
    </submittedName>
</protein>
<dbReference type="EMBL" id="CM000764">
    <property type="protein sequence ID" value="KXG29037.1"/>
    <property type="molecule type" value="Genomic_DNA"/>
</dbReference>
<proteinExistence type="predicted"/>
<evidence type="ECO:0000313" key="3">
    <source>
        <dbReference type="Proteomes" id="UP000000768"/>
    </source>
</evidence>
<dbReference type="Proteomes" id="UP000000768">
    <property type="component" value="Chromosome 5"/>
</dbReference>
<dbReference type="InParanoid" id="A0A1B6PTQ2"/>
<gene>
    <name evidence="2" type="ORF">SORBI_3005G202800</name>
</gene>
<feature type="region of interest" description="Disordered" evidence="1">
    <location>
        <begin position="49"/>
        <end position="81"/>
    </location>
</feature>
<accession>A0A1B6PTQ2</accession>
<name>A0A1B6PTQ2_SORBI</name>
<evidence type="ECO:0000313" key="2">
    <source>
        <dbReference type="EMBL" id="KXG29037.1"/>
    </source>
</evidence>
<dbReference type="AlphaFoldDB" id="A0A1B6PTQ2"/>